<name>A0ACC0FW75_9ERIC</name>
<sequence length="668" mass="73025">MREFDFFEARVIKNCGVSDILERPSIQGMVPLAPPEPTGYNNGPLSCVQVNFFPCSGVAITVQVSHKIGDGASYSSFIKAWSEIALGSSNTVVPDFTAVSSRFPPVEDFPVTSLTFSGKGPKVVSKKFVVDASKITDLKSKTASASVSQPTRVEAVTALFWKCALAASRSRFGGNRKSYVLMGAINLRSKLIPPLPKHSFGNVAGMFQIIIDNDDDDYESEVTVMSGLVCKMRKGVEESVMKNNNLSTKATPQAKKEYEMEMYCHSSCPVVIFYAPSAIHAISGGGGDGDKYDDLFHDISQRLKVSLSETLTHFYPLAGRLKNNLSVDCNDEGIDFFEARVINCGVSDILERPSVQGMVPLAPPEPTDYNNAPLLRVQVNFFPCGGVAITVEVSHKISDGASYSSFIKAWSEIALGSPNTVVPDFTAVSSRFPPIEDFPVTSLTFSGKGPKVVTKKFVVDASKIADLKSKTASASVPQPTRVEAVTALFWKCALVASRSRFGGTRKSYVLRGAINLRSKLVPPLPKHSFGNVVGMFQIIIDKDDDDYESEVTDMSGLVCKMRKGVEESVMQNNNLSTKATPQVKKEYEMEMYYHTSRFSVYEADFGWGKPTWWGIVGQASIRPPGMAVTDTRDGEGVEIWLTLIEEDMAIVEANRELLYYASPNRAAL</sequence>
<dbReference type="EMBL" id="CM045770">
    <property type="protein sequence ID" value="KAI7992372.1"/>
    <property type="molecule type" value="Genomic_DNA"/>
</dbReference>
<keyword evidence="2" id="KW-1185">Reference proteome</keyword>
<comment type="caution">
    <text evidence="1">The sequence shown here is derived from an EMBL/GenBank/DDBJ whole genome shotgun (WGS) entry which is preliminary data.</text>
</comment>
<evidence type="ECO:0000313" key="1">
    <source>
        <dbReference type="EMBL" id="KAI7992372.1"/>
    </source>
</evidence>
<evidence type="ECO:0000313" key="2">
    <source>
        <dbReference type="Proteomes" id="UP001060215"/>
    </source>
</evidence>
<protein>
    <submittedName>
        <fullName evidence="1">Vinorine synthase</fullName>
    </submittedName>
</protein>
<organism evidence="1 2">
    <name type="scientific">Camellia lanceoleosa</name>
    <dbReference type="NCBI Taxonomy" id="1840588"/>
    <lineage>
        <taxon>Eukaryota</taxon>
        <taxon>Viridiplantae</taxon>
        <taxon>Streptophyta</taxon>
        <taxon>Embryophyta</taxon>
        <taxon>Tracheophyta</taxon>
        <taxon>Spermatophyta</taxon>
        <taxon>Magnoliopsida</taxon>
        <taxon>eudicotyledons</taxon>
        <taxon>Gunneridae</taxon>
        <taxon>Pentapetalae</taxon>
        <taxon>asterids</taxon>
        <taxon>Ericales</taxon>
        <taxon>Theaceae</taxon>
        <taxon>Camellia</taxon>
    </lineage>
</organism>
<gene>
    <name evidence="1" type="ORF">LOK49_LG12G02677</name>
</gene>
<accession>A0ACC0FW75</accession>
<dbReference type="Proteomes" id="UP001060215">
    <property type="component" value="Chromosome 13"/>
</dbReference>
<proteinExistence type="predicted"/>
<reference evidence="1 2" key="1">
    <citation type="journal article" date="2022" name="Plant J.">
        <title>Chromosome-level genome of Camellia lanceoleosa provides a valuable resource for understanding genome evolution and self-incompatibility.</title>
        <authorList>
            <person name="Gong W."/>
            <person name="Xiao S."/>
            <person name="Wang L."/>
            <person name="Liao Z."/>
            <person name="Chang Y."/>
            <person name="Mo W."/>
            <person name="Hu G."/>
            <person name="Li W."/>
            <person name="Zhao G."/>
            <person name="Zhu H."/>
            <person name="Hu X."/>
            <person name="Ji K."/>
            <person name="Xiang X."/>
            <person name="Song Q."/>
            <person name="Yuan D."/>
            <person name="Jin S."/>
            <person name="Zhang L."/>
        </authorList>
    </citation>
    <scope>NUCLEOTIDE SEQUENCE [LARGE SCALE GENOMIC DNA]</scope>
    <source>
        <strain evidence="1">SQ_2022a</strain>
    </source>
</reference>